<dbReference type="EMBL" id="JAIWYP010000004">
    <property type="protein sequence ID" value="KAH3834638.1"/>
    <property type="molecule type" value="Genomic_DNA"/>
</dbReference>
<comment type="caution">
    <text evidence="2">The sequence shown here is derived from an EMBL/GenBank/DDBJ whole genome shotgun (WGS) entry which is preliminary data.</text>
</comment>
<reference evidence="2" key="2">
    <citation type="submission" date="2020-11" db="EMBL/GenBank/DDBJ databases">
        <authorList>
            <person name="McCartney M.A."/>
            <person name="Auch B."/>
            <person name="Kono T."/>
            <person name="Mallez S."/>
            <person name="Becker A."/>
            <person name="Gohl D.M."/>
            <person name="Silverstein K.A.T."/>
            <person name="Koren S."/>
            <person name="Bechman K.B."/>
            <person name="Herman A."/>
            <person name="Abrahante J.E."/>
            <person name="Garbe J."/>
        </authorList>
    </citation>
    <scope>NUCLEOTIDE SEQUENCE</scope>
    <source>
        <strain evidence="2">Duluth1</strain>
        <tissue evidence="2">Whole animal</tissue>
    </source>
</reference>
<evidence type="ECO:0000313" key="2">
    <source>
        <dbReference type="EMBL" id="KAH3834638.1"/>
    </source>
</evidence>
<gene>
    <name evidence="2" type="ORF">DPMN_107970</name>
</gene>
<dbReference type="InterPro" id="IPR004875">
    <property type="entry name" value="DDE_SF_endonuclease_dom"/>
</dbReference>
<feature type="domain" description="DDE-1" evidence="1">
    <location>
        <begin position="23"/>
        <end position="81"/>
    </location>
</feature>
<reference evidence="2" key="1">
    <citation type="journal article" date="2019" name="bioRxiv">
        <title>The Genome of the Zebra Mussel, Dreissena polymorpha: A Resource for Invasive Species Research.</title>
        <authorList>
            <person name="McCartney M.A."/>
            <person name="Auch B."/>
            <person name="Kono T."/>
            <person name="Mallez S."/>
            <person name="Zhang Y."/>
            <person name="Obille A."/>
            <person name="Becker A."/>
            <person name="Abrahante J.E."/>
            <person name="Garbe J."/>
            <person name="Badalamenti J.P."/>
            <person name="Herman A."/>
            <person name="Mangelson H."/>
            <person name="Liachko I."/>
            <person name="Sullivan S."/>
            <person name="Sone E.D."/>
            <person name="Koren S."/>
            <person name="Silverstein K.A.T."/>
            <person name="Beckman K.B."/>
            <person name="Gohl D.M."/>
        </authorList>
    </citation>
    <scope>NUCLEOTIDE SEQUENCE</scope>
    <source>
        <strain evidence="2">Duluth1</strain>
        <tissue evidence="2">Whole animal</tissue>
    </source>
</reference>
<evidence type="ECO:0000259" key="1">
    <source>
        <dbReference type="Pfam" id="PF03184"/>
    </source>
</evidence>
<protein>
    <recommendedName>
        <fullName evidence="1">DDE-1 domain-containing protein</fullName>
    </recommendedName>
</protein>
<organism evidence="2 3">
    <name type="scientific">Dreissena polymorpha</name>
    <name type="common">Zebra mussel</name>
    <name type="synonym">Mytilus polymorpha</name>
    <dbReference type="NCBI Taxonomy" id="45954"/>
    <lineage>
        <taxon>Eukaryota</taxon>
        <taxon>Metazoa</taxon>
        <taxon>Spiralia</taxon>
        <taxon>Lophotrochozoa</taxon>
        <taxon>Mollusca</taxon>
        <taxon>Bivalvia</taxon>
        <taxon>Autobranchia</taxon>
        <taxon>Heteroconchia</taxon>
        <taxon>Euheterodonta</taxon>
        <taxon>Imparidentia</taxon>
        <taxon>Neoheterodontei</taxon>
        <taxon>Myida</taxon>
        <taxon>Dreissenoidea</taxon>
        <taxon>Dreissenidae</taxon>
        <taxon>Dreissena</taxon>
    </lineage>
</organism>
<keyword evidence="3" id="KW-1185">Reference proteome</keyword>
<dbReference type="Proteomes" id="UP000828390">
    <property type="component" value="Unassembled WGS sequence"/>
</dbReference>
<evidence type="ECO:0000313" key="3">
    <source>
        <dbReference type="Proteomes" id="UP000828390"/>
    </source>
</evidence>
<sequence>MLRYVDKIILPYVSSVRDSLPLSQCNQRAIALFDIFKATQSPTLLKKLKDNNITPLFVPASCTDRLQPLNLSVNFEYKQSLKGCFHDCYSNQVAKMLGDKDGDVTTVANVDMKTSTLKPIHAEWLISTHYKMEGRGDLIIAGFKKAGLV</sequence>
<dbReference type="GO" id="GO:0003676">
    <property type="term" value="F:nucleic acid binding"/>
    <property type="evidence" value="ECO:0007669"/>
    <property type="project" value="InterPro"/>
</dbReference>
<dbReference type="AlphaFoldDB" id="A0A9D4K7R3"/>
<dbReference type="Pfam" id="PF03184">
    <property type="entry name" value="DDE_1"/>
    <property type="match status" value="1"/>
</dbReference>
<proteinExistence type="predicted"/>
<accession>A0A9D4K7R3</accession>
<name>A0A9D4K7R3_DREPO</name>